<dbReference type="PANTHER" id="PTHR11908">
    <property type="entry name" value="XANTHINE DEHYDROGENASE"/>
    <property type="match status" value="1"/>
</dbReference>
<dbReference type="OrthoDB" id="9759099at2"/>
<accession>A0A3Q9HR01</accession>
<dbReference type="Pfam" id="PF01315">
    <property type="entry name" value="Ald_Xan_dh_C"/>
    <property type="match status" value="1"/>
</dbReference>
<evidence type="ECO:0000313" key="3">
    <source>
        <dbReference type="Proteomes" id="UP000267250"/>
    </source>
</evidence>
<dbReference type="InterPro" id="IPR008274">
    <property type="entry name" value="AldOxase/xan_DH_MoCoBD1"/>
</dbReference>
<proteinExistence type="predicted"/>
<dbReference type="AlphaFoldDB" id="A0A3Q9HR01"/>
<dbReference type="Gene3D" id="3.90.1170.50">
    <property type="entry name" value="Aldehyde oxidase/xanthine dehydrogenase, a/b hammerhead"/>
    <property type="match status" value="1"/>
</dbReference>
<dbReference type="GO" id="GO:0016491">
    <property type="term" value="F:oxidoreductase activity"/>
    <property type="evidence" value="ECO:0007669"/>
    <property type="project" value="InterPro"/>
</dbReference>
<name>A0A3Q9HR01_9FIRM</name>
<dbReference type="SUPFAM" id="SSF56003">
    <property type="entry name" value="Molybdenum cofactor-binding domain"/>
    <property type="match status" value="1"/>
</dbReference>
<dbReference type="KEGG" id="aft:BBF96_09485"/>
<organism evidence="2 3">
    <name type="scientific">Anoxybacter fermentans</name>
    <dbReference type="NCBI Taxonomy" id="1323375"/>
    <lineage>
        <taxon>Bacteria</taxon>
        <taxon>Bacillati</taxon>
        <taxon>Bacillota</taxon>
        <taxon>Clostridia</taxon>
        <taxon>Halanaerobiales</taxon>
        <taxon>Anoxybacter</taxon>
    </lineage>
</organism>
<dbReference type="InterPro" id="IPR036856">
    <property type="entry name" value="Ald_Oxase/Xan_DH_a/b_sf"/>
</dbReference>
<dbReference type="Gene3D" id="3.30.365.10">
    <property type="entry name" value="Aldehyde oxidase/xanthine dehydrogenase, molybdopterin binding domain"/>
    <property type="match status" value="3"/>
</dbReference>
<dbReference type="Proteomes" id="UP000267250">
    <property type="component" value="Chromosome"/>
</dbReference>
<dbReference type="SMART" id="SM01008">
    <property type="entry name" value="Ald_Xan_dh_C"/>
    <property type="match status" value="1"/>
</dbReference>
<feature type="domain" description="Aldehyde oxidase/xanthine dehydrogenase a/b hammerhead" evidence="1">
    <location>
        <begin position="20"/>
        <end position="128"/>
    </location>
</feature>
<dbReference type="PANTHER" id="PTHR11908:SF157">
    <property type="entry name" value="XANTHINE DEHYDROGENASE SUBUNIT D-RELATED"/>
    <property type="match status" value="1"/>
</dbReference>
<dbReference type="InterPro" id="IPR037165">
    <property type="entry name" value="AldOxase/xan_DH_Mopterin-bd_sf"/>
</dbReference>
<keyword evidence="3" id="KW-1185">Reference proteome</keyword>
<dbReference type="EMBL" id="CP016379">
    <property type="protein sequence ID" value="AZR73599.1"/>
    <property type="molecule type" value="Genomic_DNA"/>
</dbReference>
<dbReference type="RefSeq" id="WP_127016940.1">
    <property type="nucleotide sequence ID" value="NZ_CP016379.1"/>
</dbReference>
<gene>
    <name evidence="2" type="ORF">BBF96_09485</name>
</gene>
<evidence type="ECO:0000259" key="1">
    <source>
        <dbReference type="SMART" id="SM01008"/>
    </source>
</evidence>
<dbReference type="InterPro" id="IPR000674">
    <property type="entry name" value="Ald_Oxase/Xan_DH_a/b"/>
</dbReference>
<reference evidence="2 3" key="1">
    <citation type="submission" date="2016-07" db="EMBL/GenBank/DDBJ databases">
        <title>Genome and transcriptome analysis of iron-reducing fermentative bacteria Anoxybacter fermentans.</title>
        <authorList>
            <person name="Zeng X."/>
            <person name="Shao Z."/>
        </authorList>
    </citation>
    <scope>NUCLEOTIDE SEQUENCE [LARGE SCALE GENOMIC DNA]</scope>
    <source>
        <strain evidence="2 3">DY22613</strain>
    </source>
</reference>
<protein>
    <submittedName>
        <fullName evidence="2">Aldehyde oxidase</fullName>
    </submittedName>
</protein>
<dbReference type="GO" id="GO:0005506">
    <property type="term" value="F:iron ion binding"/>
    <property type="evidence" value="ECO:0007669"/>
    <property type="project" value="InterPro"/>
</dbReference>
<dbReference type="Pfam" id="PF02738">
    <property type="entry name" value="MoCoBD_1"/>
    <property type="match status" value="1"/>
</dbReference>
<dbReference type="InterPro" id="IPR016208">
    <property type="entry name" value="Ald_Oxase/xanthine_DH-like"/>
</dbReference>
<evidence type="ECO:0000313" key="2">
    <source>
        <dbReference type="EMBL" id="AZR73599.1"/>
    </source>
</evidence>
<dbReference type="SUPFAM" id="SSF54665">
    <property type="entry name" value="CO dehydrogenase molybdoprotein N-domain-like"/>
    <property type="match status" value="1"/>
</dbReference>
<sequence>MKGKVVGHSIPKVDAREKVTGQAKYATDLYMENMVHMKVLRAPYPHAIIRKIDISKALKVPGIIRIITKADLPELKNFGLIIKDQPALVGIGEKTRYLGDALALVIGEKESQVRKAIRLIDVEYDKLEVITDPLRAMEEDAPKIHENGNIVCVHKLDKGDIVKGFMEADLIVYNEFKTQHLDHVPLQPDAGMAVMDEDGTIRIWAATQWLHDTRVDVAQALGMPVEKIRIIQPTIGGAFGKREDVIAQLHLAIAAKMVKRPVKTIYSREESIISTSKRHPIIFRFKTGVKKDGTLTAWEATIIGDTGAYASSGPAVVHKGLYHCTGPYNVPNVRGVAYTVYTNNTYSGAMRGFGATQTAFAYESQMDIIAEKLGMNPIELRLKNAYQVGSTTPNGQVLYASVGVKETIIKAVEAFERQGGVIK</sequence>